<evidence type="ECO:0000313" key="2">
    <source>
        <dbReference type="EMBL" id="OTA28457.1"/>
    </source>
</evidence>
<dbReference type="RefSeq" id="WP_086107031.1">
    <property type="nucleotide sequence ID" value="NZ_NEKB01000003.1"/>
</dbReference>
<dbReference type="Proteomes" id="UP000243540">
    <property type="component" value="Unassembled WGS sequence"/>
</dbReference>
<dbReference type="Gene3D" id="3.90.1200.10">
    <property type="match status" value="1"/>
</dbReference>
<gene>
    <name evidence="2" type="ORF">B9T39_06645</name>
</gene>
<comment type="caution">
    <text evidence="2">The sequence shown here is derived from an EMBL/GenBank/DDBJ whole genome shotgun (WGS) entry which is preliminary data.</text>
</comment>
<dbReference type="EMBL" id="NEKC01000016">
    <property type="protein sequence ID" value="OTA28457.1"/>
    <property type="molecule type" value="Genomic_DNA"/>
</dbReference>
<proteinExistence type="predicted"/>
<organism evidence="2 3">
    <name type="scientific">Alloscardovia macacae</name>
    <dbReference type="NCBI Taxonomy" id="1160091"/>
    <lineage>
        <taxon>Bacteria</taxon>
        <taxon>Bacillati</taxon>
        <taxon>Actinomycetota</taxon>
        <taxon>Actinomycetes</taxon>
        <taxon>Bifidobacteriales</taxon>
        <taxon>Bifidobacteriaceae</taxon>
        <taxon>Alloscardovia</taxon>
    </lineage>
</organism>
<dbReference type="PANTHER" id="PTHR21064">
    <property type="entry name" value="AMINOGLYCOSIDE PHOSPHOTRANSFERASE DOMAIN-CONTAINING PROTEIN-RELATED"/>
    <property type="match status" value="1"/>
</dbReference>
<accession>A0A1Y2T0H8</accession>
<protein>
    <submittedName>
        <fullName evidence="2">Mucin desulfatase</fullName>
    </submittedName>
</protein>
<evidence type="ECO:0000259" key="1">
    <source>
        <dbReference type="Pfam" id="PF01636"/>
    </source>
</evidence>
<evidence type="ECO:0000313" key="3">
    <source>
        <dbReference type="Proteomes" id="UP000243540"/>
    </source>
</evidence>
<dbReference type="Pfam" id="PF01636">
    <property type="entry name" value="APH"/>
    <property type="match status" value="1"/>
</dbReference>
<dbReference type="SUPFAM" id="SSF56112">
    <property type="entry name" value="Protein kinase-like (PK-like)"/>
    <property type="match status" value="1"/>
</dbReference>
<dbReference type="AlphaFoldDB" id="A0A1Y2T0H8"/>
<dbReference type="InterPro" id="IPR011009">
    <property type="entry name" value="Kinase-like_dom_sf"/>
</dbReference>
<name>A0A1Y2T0H8_9BIFI</name>
<dbReference type="InterPro" id="IPR002575">
    <property type="entry name" value="Aminoglycoside_PTrfase"/>
</dbReference>
<reference evidence="2 3" key="1">
    <citation type="submission" date="2017-04" db="EMBL/GenBank/DDBJ databases">
        <title>Draft genome sequences of Alloscardovia macacae UMA81211 and UMA81212 isolated from the feces of a rhesus macaque (Macaca mulatta).</title>
        <authorList>
            <person name="Albert K."/>
            <person name="Sela D.A."/>
        </authorList>
    </citation>
    <scope>NUCLEOTIDE SEQUENCE [LARGE SCALE GENOMIC DNA]</scope>
    <source>
        <strain evidence="2 3">UMA81212</strain>
    </source>
</reference>
<sequence>MSNHSEISQETLRSVLAQFALEGDVLSVEPYGSGHINVTYLVVTSARRYILQCMNTSIFPDTENLMRNIELVTSFLAERGKGTLSLVRTHDGRTYVEDGGEPFRVYDFIEDTMSYDQSPSPEVFGMAGEAFGVFQKDLAQFDAGLLSETIAHFHDTPARFEQFRAALEADPLGRAAGVQEEIDFFLARRERYGIVMEELASGGLPLRVTHNDTKLNNILFDASTHEPRAIIDLDTVMPGSLLFDFGDCIRFGASTALEDEKDLSLVHFSLELFEAYTRGFVGALRADITEREAELLAFSGQLMTAECGMRFLADYLAGDVYFATKYPEHNLVRARTQIQLVREMEEQQEAADALVRAVMEETA</sequence>
<dbReference type="STRING" id="1160091.B9T39_06645"/>
<dbReference type="OrthoDB" id="526037at2"/>
<dbReference type="InterPro" id="IPR050249">
    <property type="entry name" value="Pseudomonas-type_ThrB"/>
</dbReference>
<dbReference type="PANTHER" id="PTHR21064:SF5">
    <property type="entry name" value="SLR1880 PROTEIN"/>
    <property type="match status" value="1"/>
</dbReference>
<feature type="domain" description="Aminoglycoside phosphotransferase" evidence="1">
    <location>
        <begin position="28"/>
        <end position="254"/>
    </location>
</feature>
<dbReference type="Gene3D" id="3.30.200.20">
    <property type="entry name" value="Phosphorylase Kinase, domain 1"/>
    <property type="match status" value="1"/>
</dbReference>